<keyword evidence="2" id="KW-1185">Reference proteome</keyword>
<evidence type="ECO:0000313" key="1">
    <source>
        <dbReference type="EMBL" id="AVH55247.1"/>
    </source>
</evidence>
<name>A0ABN5I0W1_9ACTN</name>
<evidence type="ECO:0000313" key="2">
    <source>
        <dbReference type="Proteomes" id="UP000238413"/>
    </source>
</evidence>
<dbReference type="Proteomes" id="UP000238413">
    <property type="component" value="Chromosome"/>
</dbReference>
<accession>A0ABN5I0W1</accession>
<reference evidence="1 2" key="1">
    <citation type="submission" date="2018-02" db="EMBL/GenBank/DDBJ databases">
        <title>Complete genome sequence of Streptomyces dengpaensis, the producer of angucyclines.</title>
        <authorList>
            <person name="Yumei L."/>
        </authorList>
    </citation>
    <scope>NUCLEOTIDE SEQUENCE [LARGE SCALE GENOMIC DNA]</scope>
    <source>
        <strain evidence="1 2">XZHG99</strain>
    </source>
</reference>
<dbReference type="EMBL" id="CP026652">
    <property type="protein sequence ID" value="AVH55247.1"/>
    <property type="molecule type" value="Genomic_DNA"/>
</dbReference>
<sequence length="72" mass="8065">MREHPRRERAVTTSWCSAGEWPVATGRHDYEATVASMHEGQLAWCQGYLARYFRGGEALDTTDSVAMLADFG</sequence>
<organism evidence="1 2">
    <name type="scientific">Streptomyces dengpaensis</name>
    <dbReference type="NCBI Taxonomy" id="2049881"/>
    <lineage>
        <taxon>Bacteria</taxon>
        <taxon>Bacillati</taxon>
        <taxon>Actinomycetota</taxon>
        <taxon>Actinomycetes</taxon>
        <taxon>Kitasatosporales</taxon>
        <taxon>Streptomycetaceae</taxon>
        <taxon>Streptomyces</taxon>
    </lineage>
</organism>
<protein>
    <submittedName>
        <fullName evidence="1">Uncharacterized protein</fullName>
    </submittedName>
</protein>
<gene>
    <name evidence="1" type="ORF">C4B68_04945</name>
</gene>
<proteinExistence type="predicted"/>